<keyword evidence="3" id="KW-1185">Reference proteome</keyword>
<reference evidence="3" key="1">
    <citation type="journal article" date="2019" name="Int. J. Syst. Evol. Microbiol.">
        <title>The Global Catalogue of Microorganisms (GCM) 10K type strain sequencing project: providing services to taxonomists for standard genome sequencing and annotation.</title>
        <authorList>
            <consortium name="The Broad Institute Genomics Platform"/>
            <consortium name="The Broad Institute Genome Sequencing Center for Infectious Disease"/>
            <person name="Wu L."/>
            <person name="Ma J."/>
        </authorList>
    </citation>
    <scope>NUCLEOTIDE SEQUENCE [LARGE SCALE GENOMIC DNA]</scope>
    <source>
        <strain evidence="3">CGMCC 1.10106</strain>
    </source>
</reference>
<evidence type="ECO:0000313" key="3">
    <source>
        <dbReference type="Proteomes" id="UP000618591"/>
    </source>
</evidence>
<feature type="signal peptide" evidence="1">
    <location>
        <begin position="1"/>
        <end position="17"/>
    </location>
</feature>
<keyword evidence="1" id="KW-0732">Signal</keyword>
<gene>
    <name evidence="2" type="ORF">GCM10011395_11380</name>
</gene>
<name>A0ABQ1GFG4_9SPHN</name>
<protein>
    <recommendedName>
        <fullName evidence="4">Thioredoxin</fullName>
    </recommendedName>
</protein>
<dbReference type="SUPFAM" id="SSF52833">
    <property type="entry name" value="Thioredoxin-like"/>
    <property type="match status" value="1"/>
</dbReference>
<accession>A0ABQ1GFG4</accession>
<dbReference type="CDD" id="cd02947">
    <property type="entry name" value="TRX_family"/>
    <property type="match status" value="1"/>
</dbReference>
<organism evidence="2 3">
    <name type="scientific">Sphingomonas psychrolutea</name>
    <dbReference type="NCBI Taxonomy" id="1259676"/>
    <lineage>
        <taxon>Bacteria</taxon>
        <taxon>Pseudomonadati</taxon>
        <taxon>Pseudomonadota</taxon>
        <taxon>Alphaproteobacteria</taxon>
        <taxon>Sphingomonadales</taxon>
        <taxon>Sphingomonadaceae</taxon>
        <taxon>Sphingomonas</taxon>
    </lineage>
</organism>
<dbReference type="Gene3D" id="3.40.30.10">
    <property type="entry name" value="Glutaredoxin"/>
    <property type="match status" value="1"/>
</dbReference>
<evidence type="ECO:0000313" key="2">
    <source>
        <dbReference type="EMBL" id="GGA42819.1"/>
    </source>
</evidence>
<sequence>MLAAFAAAVIAATPAQAAEVRKFDTASFEAAKAAGRPILVDVKAWWCPVCGSQNRTIKAAVTGNPAYDKLVIFEINYDSQKPEWRALGVRKQGTLIGYKGRSELGRIEFKTDKPLINGFLGKIVG</sequence>
<dbReference type="RefSeq" id="WP_188445906.1">
    <property type="nucleotide sequence ID" value="NZ_BMDW01000005.1"/>
</dbReference>
<dbReference type="Proteomes" id="UP000618591">
    <property type="component" value="Unassembled WGS sequence"/>
</dbReference>
<dbReference type="InterPro" id="IPR036249">
    <property type="entry name" value="Thioredoxin-like_sf"/>
</dbReference>
<evidence type="ECO:0000256" key="1">
    <source>
        <dbReference type="SAM" id="SignalP"/>
    </source>
</evidence>
<evidence type="ECO:0008006" key="4">
    <source>
        <dbReference type="Google" id="ProtNLM"/>
    </source>
</evidence>
<feature type="chain" id="PRO_5045713092" description="Thioredoxin" evidence="1">
    <location>
        <begin position="18"/>
        <end position="125"/>
    </location>
</feature>
<dbReference type="EMBL" id="BMDW01000005">
    <property type="protein sequence ID" value="GGA42819.1"/>
    <property type="molecule type" value="Genomic_DNA"/>
</dbReference>
<proteinExistence type="predicted"/>
<comment type="caution">
    <text evidence="2">The sequence shown here is derived from an EMBL/GenBank/DDBJ whole genome shotgun (WGS) entry which is preliminary data.</text>
</comment>